<evidence type="ECO:0000313" key="2">
    <source>
        <dbReference type="EMBL" id="CAD8216920.1"/>
    </source>
</evidence>
<feature type="region of interest" description="Disordered" evidence="1">
    <location>
        <begin position="213"/>
        <end position="249"/>
    </location>
</feature>
<sequence>MRNYTSSPSYATAAAVANNTGGGGGGGNPPHQNPASTLMSRLKSFSHRVWNRNQSRSSVYLPLHLDEYEGAAQQLLGEEGYDEEHEPTTTQQQQQQEHRRRRSSGPSNIEEQYQQQPPTPTEELDETQMLAREAASLLWEALAMRQQQRTDTTSSSPDDNNNNNDEENATRQMLNTCRELSRRLNASIGDLMGEVDERTLALAVEASDMLSTAMSEHDDDAPAAPPPSRANTFGLDALPPSELGSAASHHLSRNPALISEGHAFVANHYDDRGTNGDVAGAHNTTTTTSNNPFDVDRTRVRDAMEVVDARRRDRGATTTAPHPPPQQQPLPPPPQNNNGGDDDEPPLILL</sequence>
<reference evidence="2" key="1">
    <citation type="submission" date="2021-01" db="EMBL/GenBank/DDBJ databases">
        <authorList>
            <person name="Corre E."/>
            <person name="Pelletier E."/>
            <person name="Niang G."/>
            <person name="Scheremetjew M."/>
            <person name="Finn R."/>
            <person name="Kale V."/>
            <person name="Holt S."/>
            <person name="Cochrane G."/>
            <person name="Meng A."/>
            <person name="Brown T."/>
            <person name="Cohen L."/>
        </authorList>
    </citation>
    <scope>NUCLEOTIDE SEQUENCE</scope>
    <source>
        <strain evidence="2">RCC251</strain>
    </source>
</reference>
<accession>A0A7R9SW95</accession>
<protein>
    <submittedName>
        <fullName evidence="2">Uncharacterized protein</fullName>
    </submittedName>
</protein>
<name>A0A7R9SW95_9CHLO</name>
<feature type="region of interest" description="Disordered" evidence="1">
    <location>
        <begin position="15"/>
        <end position="40"/>
    </location>
</feature>
<organism evidence="2">
    <name type="scientific">Pycnococcus provasolii</name>
    <dbReference type="NCBI Taxonomy" id="41880"/>
    <lineage>
        <taxon>Eukaryota</taxon>
        <taxon>Viridiplantae</taxon>
        <taxon>Chlorophyta</taxon>
        <taxon>Pseudoscourfieldiophyceae</taxon>
        <taxon>Pseudoscourfieldiales</taxon>
        <taxon>Pycnococcaceae</taxon>
        <taxon>Pycnococcus</taxon>
    </lineage>
</organism>
<feature type="region of interest" description="Disordered" evidence="1">
    <location>
        <begin position="275"/>
        <end position="350"/>
    </location>
</feature>
<dbReference type="AlphaFoldDB" id="A0A7R9SW95"/>
<feature type="region of interest" description="Disordered" evidence="1">
    <location>
        <begin position="81"/>
        <end position="125"/>
    </location>
</feature>
<feature type="compositionally biased region" description="Pro residues" evidence="1">
    <location>
        <begin position="321"/>
        <end position="335"/>
    </location>
</feature>
<evidence type="ECO:0000256" key="1">
    <source>
        <dbReference type="SAM" id="MobiDB-lite"/>
    </source>
</evidence>
<feature type="compositionally biased region" description="Basic and acidic residues" evidence="1">
    <location>
        <begin position="294"/>
        <end position="315"/>
    </location>
</feature>
<gene>
    <name evidence="2" type="ORF">PPRO1472_LOCUS360</name>
</gene>
<dbReference type="EMBL" id="HBDW01000534">
    <property type="protein sequence ID" value="CAD8216920.1"/>
    <property type="molecule type" value="Transcribed_RNA"/>
</dbReference>
<feature type="compositionally biased region" description="Polar residues" evidence="1">
    <location>
        <begin position="282"/>
        <end position="292"/>
    </location>
</feature>
<feature type="region of interest" description="Disordered" evidence="1">
    <location>
        <begin position="144"/>
        <end position="169"/>
    </location>
</feature>
<feature type="compositionally biased region" description="Acidic residues" evidence="1">
    <location>
        <begin position="340"/>
        <end position="350"/>
    </location>
</feature>
<feature type="compositionally biased region" description="Polar residues" evidence="1">
    <location>
        <begin position="145"/>
        <end position="157"/>
    </location>
</feature>
<proteinExistence type="predicted"/>